<keyword evidence="5" id="KW-0687">Ribonucleoprotein</keyword>
<dbReference type="GO" id="GO:0003735">
    <property type="term" value="F:structural constituent of ribosome"/>
    <property type="evidence" value="ECO:0007669"/>
    <property type="project" value="InterPro"/>
</dbReference>
<name>A0A6J6S1Z3_9ZZZZ</name>
<sequence>MSDLKVILRSDVSGLGKRGDIVEVSKGYVRNYLEPRGLAFLATDGAVAQAGAMRRSRDVKDAKNRESAEEIAKKLVSKKIEVVAKAGDTGRLFGSVTEAELVVAIFDQTGITLDRKDIVIEEHIKEVGSHQAVARLHTDVQFPIMIEVVAG</sequence>
<keyword evidence="4" id="KW-0689">Ribosomal protein</keyword>
<dbReference type="AlphaFoldDB" id="A0A6J6S1Z3"/>
<proteinExistence type="inferred from homology"/>
<evidence type="ECO:0000313" key="7">
    <source>
        <dbReference type="EMBL" id="CAB4530988.1"/>
    </source>
</evidence>
<dbReference type="Gene3D" id="3.10.430.100">
    <property type="entry name" value="Ribosomal protein L9, C-terminal domain"/>
    <property type="match status" value="1"/>
</dbReference>
<evidence type="ECO:0000259" key="6">
    <source>
        <dbReference type="PROSITE" id="PS00651"/>
    </source>
</evidence>
<dbReference type="InterPro" id="IPR036791">
    <property type="entry name" value="Ribosomal_bL9_C_sf"/>
</dbReference>
<dbReference type="PANTHER" id="PTHR21368">
    <property type="entry name" value="50S RIBOSOMAL PROTEIN L9"/>
    <property type="match status" value="1"/>
</dbReference>
<feature type="domain" description="Ribosomal protein L9" evidence="6">
    <location>
        <begin position="16"/>
        <end position="43"/>
    </location>
</feature>
<comment type="similarity">
    <text evidence="1">Belongs to the bacterial ribosomal protein bL9 family.</text>
</comment>
<dbReference type="Pfam" id="PF01281">
    <property type="entry name" value="Ribosomal_L9_N"/>
    <property type="match status" value="1"/>
</dbReference>
<dbReference type="GO" id="GO:0005840">
    <property type="term" value="C:ribosome"/>
    <property type="evidence" value="ECO:0007669"/>
    <property type="project" value="UniProtKB-KW"/>
</dbReference>
<dbReference type="SUPFAM" id="SSF55653">
    <property type="entry name" value="Ribosomal protein L9 C-domain"/>
    <property type="match status" value="1"/>
</dbReference>
<protein>
    <submittedName>
        <fullName evidence="8">Unannotated protein</fullName>
    </submittedName>
</protein>
<reference evidence="8" key="1">
    <citation type="submission" date="2020-05" db="EMBL/GenBank/DDBJ databases">
        <authorList>
            <person name="Chiriac C."/>
            <person name="Salcher M."/>
            <person name="Ghai R."/>
            <person name="Kavagutti S V."/>
        </authorList>
    </citation>
    <scope>NUCLEOTIDE SEQUENCE</scope>
</reference>
<dbReference type="InterPro" id="IPR009027">
    <property type="entry name" value="Ribosomal_bL9/RNase_H1_N"/>
</dbReference>
<dbReference type="EMBL" id="CAFBMG010000115">
    <property type="protein sequence ID" value="CAB4909325.1"/>
    <property type="molecule type" value="Genomic_DNA"/>
</dbReference>
<dbReference type="NCBIfam" id="TIGR00158">
    <property type="entry name" value="L9"/>
    <property type="match status" value="1"/>
</dbReference>
<dbReference type="InterPro" id="IPR020069">
    <property type="entry name" value="Ribosomal_bL9_C"/>
</dbReference>
<dbReference type="SUPFAM" id="SSF55658">
    <property type="entry name" value="L9 N-domain-like"/>
    <property type="match status" value="1"/>
</dbReference>
<dbReference type="InterPro" id="IPR020070">
    <property type="entry name" value="Ribosomal_bL9_N"/>
</dbReference>
<dbReference type="GO" id="GO:1990904">
    <property type="term" value="C:ribonucleoprotein complex"/>
    <property type="evidence" value="ECO:0007669"/>
    <property type="project" value="UniProtKB-KW"/>
</dbReference>
<keyword evidence="2" id="KW-0699">rRNA-binding</keyword>
<organism evidence="8">
    <name type="scientific">freshwater metagenome</name>
    <dbReference type="NCBI Taxonomy" id="449393"/>
    <lineage>
        <taxon>unclassified sequences</taxon>
        <taxon>metagenomes</taxon>
        <taxon>ecological metagenomes</taxon>
    </lineage>
</organism>
<evidence type="ECO:0000256" key="3">
    <source>
        <dbReference type="ARBA" id="ARBA00022884"/>
    </source>
</evidence>
<evidence type="ECO:0000313" key="9">
    <source>
        <dbReference type="EMBL" id="CAB4909325.1"/>
    </source>
</evidence>
<gene>
    <name evidence="7" type="ORF">UFOPK1358_00332</name>
    <name evidence="8" type="ORF">UFOPK2766_00185</name>
    <name evidence="9" type="ORF">UFOPK3519_01310</name>
</gene>
<accession>A0A6J6S1Z3</accession>
<evidence type="ECO:0000256" key="2">
    <source>
        <dbReference type="ARBA" id="ARBA00022730"/>
    </source>
</evidence>
<dbReference type="GO" id="GO:0019843">
    <property type="term" value="F:rRNA binding"/>
    <property type="evidence" value="ECO:0007669"/>
    <property type="project" value="UniProtKB-KW"/>
</dbReference>
<evidence type="ECO:0000256" key="5">
    <source>
        <dbReference type="ARBA" id="ARBA00023274"/>
    </source>
</evidence>
<evidence type="ECO:0000313" key="8">
    <source>
        <dbReference type="EMBL" id="CAB4729010.1"/>
    </source>
</evidence>
<dbReference type="InterPro" id="IPR036935">
    <property type="entry name" value="Ribosomal_bL9_N_sf"/>
</dbReference>
<dbReference type="GO" id="GO:0006412">
    <property type="term" value="P:translation"/>
    <property type="evidence" value="ECO:0007669"/>
    <property type="project" value="InterPro"/>
</dbReference>
<evidence type="ECO:0000256" key="1">
    <source>
        <dbReference type="ARBA" id="ARBA00010605"/>
    </source>
</evidence>
<dbReference type="InterPro" id="IPR000244">
    <property type="entry name" value="Ribosomal_bL9"/>
</dbReference>
<keyword evidence="3" id="KW-0694">RNA-binding</keyword>
<dbReference type="Gene3D" id="3.40.5.10">
    <property type="entry name" value="Ribosomal protein L9, N-terminal domain"/>
    <property type="match status" value="1"/>
</dbReference>
<dbReference type="EMBL" id="CAEZSF010000017">
    <property type="protein sequence ID" value="CAB4530988.1"/>
    <property type="molecule type" value="Genomic_DNA"/>
</dbReference>
<evidence type="ECO:0000256" key="4">
    <source>
        <dbReference type="ARBA" id="ARBA00022980"/>
    </source>
</evidence>
<dbReference type="PROSITE" id="PS00651">
    <property type="entry name" value="RIBOSOMAL_L9"/>
    <property type="match status" value="1"/>
</dbReference>
<dbReference type="InterPro" id="IPR020594">
    <property type="entry name" value="Ribosomal_bL9_bac/chp"/>
</dbReference>
<dbReference type="EMBL" id="CAEZYU010000004">
    <property type="protein sequence ID" value="CAB4729010.1"/>
    <property type="molecule type" value="Genomic_DNA"/>
</dbReference>
<dbReference type="Pfam" id="PF03948">
    <property type="entry name" value="Ribosomal_L9_C"/>
    <property type="match status" value="1"/>
</dbReference>
<dbReference type="HAMAP" id="MF_00503">
    <property type="entry name" value="Ribosomal_bL9"/>
    <property type="match status" value="1"/>
</dbReference>